<feature type="compositionally biased region" description="Basic and acidic residues" evidence="1">
    <location>
        <begin position="60"/>
        <end position="70"/>
    </location>
</feature>
<organism evidence="2 3">
    <name type="scientific">Lyophyllum shimeji</name>
    <name type="common">Hon-shimeji</name>
    <name type="synonym">Tricholoma shimeji</name>
    <dbReference type="NCBI Taxonomy" id="47721"/>
    <lineage>
        <taxon>Eukaryota</taxon>
        <taxon>Fungi</taxon>
        <taxon>Dikarya</taxon>
        <taxon>Basidiomycota</taxon>
        <taxon>Agaricomycotina</taxon>
        <taxon>Agaricomycetes</taxon>
        <taxon>Agaricomycetidae</taxon>
        <taxon>Agaricales</taxon>
        <taxon>Tricholomatineae</taxon>
        <taxon>Lyophyllaceae</taxon>
        <taxon>Lyophyllum</taxon>
    </lineage>
</organism>
<feature type="region of interest" description="Disordered" evidence="1">
    <location>
        <begin position="49"/>
        <end position="72"/>
    </location>
</feature>
<evidence type="ECO:0000256" key="1">
    <source>
        <dbReference type="SAM" id="MobiDB-lite"/>
    </source>
</evidence>
<proteinExistence type="predicted"/>
<comment type="caution">
    <text evidence="2">The sequence shown here is derived from an EMBL/GenBank/DDBJ whole genome shotgun (WGS) entry which is preliminary data.</text>
</comment>
<name>A0A9P3UMJ5_LYOSH</name>
<dbReference type="Proteomes" id="UP001063166">
    <property type="component" value="Unassembled WGS sequence"/>
</dbReference>
<sequence length="190" mass="21399">MSAQTPLDHSTYTSVKESQKFGHLLALCRPKPSQSSRVRLVFAFSSTRRKNTSERHRHRTEPSEDYRDTSQHLPGTCTLLSRNWSRRTGYPGHFYMANTMRLRLEIERDAVWWAAAGGALCVSSIKLTSEGRLTLNIPACTLDNGQRSCSPLSPQARDTTFLIQTRIRSSENSEGFSLILLNSPSSKIIL</sequence>
<evidence type="ECO:0000313" key="3">
    <source>
        <dbReference type="Proteomes" id="UP001063166"/>
    </source>
</evidence>
<feature type="compositionally biased region" description="Basic residues" evidence="1">
    <location>
        <begin position="49"/>
        <end position="59"/>
    </location>
</feature>
<dbReference type="EMBL" id="BRPK01000005">
    <property type="protein sequence ID" value="GLB38412.1"/>
    <property type="molecule type" value="Genomic_DNA"/>
</dbReference>
<keyword evidence="3" id="KW-1185">Reference proteome</keyword>
<reference evidence="2" key="1">
    <citation type="submission" date="2022-07" db="EMBL/GenBank/DDBJ databases">
        <title>The genome of Lyophyllum shimeji provides insight into the initial evolution of ectomycorrhizal fungal genome.</title>
        <authorList>
            <person name="Kobayashi Y."/>
            <person name="Shibata T."/>
            <person name="Hirakawa H."/>
            <person name="Shigenobu S."/>
            <person name="Nishiyama T."/>
            <person name="Yamada A."/>
            <person name="Hasebe M."/>
            <person name="Kawaguchi M."/>
        </authorList>
    </citation>
    <scope>NUCLEOTIDE SEQUENCE</scope>
    <source>
        <strain evidence="2">AT787</strain>
    </source>
</reference>
<evidence type="ECO:0000313" key="2">
    <source>
        <dbReference type="EMBL" id="GLB38412.1"/>
    </source>
</evidence>
<accession>A0A9P3UMJ5</accession>
<dbReference type="AlphaFoldDB" id="A0A9P3UMJ5"/>
<protein>
    <submittedName>
        <fullName evidence="2">Uncharacterized protein</fullName>
    </submittedName>
</protein>
<gene>
    <name evidence="2" type="ORF">LshimejAT787_0502770</name>
</gene>